<dbReference type="EMBL" id="CP159342">
    <property type="protein sequence ID" value="XCH72915.1"/>
    <property type="molecule type" value="Genomic_DNA"/>
</dbReference>
<gene>
    <name evidence="2" type="ORF">ABUL08_21685</name>
    <name evidence="1" type="ORF">VK199_21610</name>
</gene>
<evidence type="ECO:0000313" key="1">
    <source>
        <dbReference type="EMBL" id="XBP92218.1"/>
    </source>
</evidence>
<sequence>MGVVSRTCDIDLTFEELPPLSVIVDSLARSSCELSSGSLLSYMDNSNGLFEWKYGRLTDREQILEDLSRSLRAGNSVGFHVSWPDVERAGSVTILPEHKLLSFSPDAETSEASSGLVVPRIGWYWDALVDSLGSLGLTAMAARACP</sequence>
<reference evidence="2" key="2">
    <citation type="submission" date="2024-06" db="EMBL/GenBank/DDBJ databases">
        <title>Micromonospora mangrovi CCTCC AA 2012012 genome sequences.</title>
        <authorList>
            <person name="Gao J."/>
        </authorList>
    </citation>
    <scope>NUCLEOTIDE SEQUENCE</scope>
    <source>
        <strain evidence="2">CCTCC AA 2012012</strain>
    </source>
</reference>
<evidence type="ECO:0000313" key="2">
    <source>
        <dbReference type="EMBL" id="XCH72915.1"/>
    </source>
</evidence>
<proteinExistence type="predicted"/>
<dbReference type="EMBL" id="CP157762">
    <property type="protein sequence ID" value="XBP92218.1"/>
    <property type="molecule type" value="Genomic_DNA"/>
</dbReference>
<protein>
    <submittedName>
        <fullName evidence="2">Uncharacterized protein</fullName>
    </submittedName>
</protein>
<dbReference type="AlphaFoldDB" id="A0AAU8HCT6"/>
<dbReference type="RefSeq" id="WP_350931800.1">
    <property type="nucleotide sequence ID" value="NZ_CP157762.1"/>
</dbReference>
<accession>A0AAU8HCT6</accession>
<name>A0AAU8HCT6_9ACTN</name>
<organism evidence="2">
    <name type="scientific">Micromonospora sp. CCTCC AA 2012012</name>
    <dbReference type="NCBI Taxonomy" id="3111921"/>
    <lineage>
        <taxon>Bacteria</taxon>
        <taxon>Bacillati</taxon>
        <taxon>Actinomycetota</taxon>
        <taxon>Actinomycetes</taxon>
        <taxon>Micromonosporales</taxon>
        <taxon>Micromonosporaceae</taxon>
        <taxon>Micromonospora</taxon>
    </lineage>
</organism>
<reference evidence="1" key="1">
    <citation type="submission" date="2024-01" db="EMBL/GenBank/DDBJ databases">
        <title>The genome sequence of Micromonospora mangrovi CCTCC AA 2012012.</title>
        <authorList>
            <person name="Gao J."/>
        </authorList>
    </citation>
    <scope>NUCLEOTIDE SEQUENCE</scope>
    <source>
        <strain evidence="1">CCTCC AA 2012012</strain>
    </source>
</reference>